<dbReference type="STRING" id="5539.A0A3E2GZS9"/>
<name>A0A3E2GZS9_SCYLI</name>
<reference evidence="2 3" key="1">
    <citation type="submission" date="2018-05" db="EMBL/GenBank/DDBJ databases">
        <title>Draft genome sequence of Scytalidium lignicola DSM 105466, a ubiquitous saprotrophic fungus.</title>
        <authorList>
            <person name="Buettner E."/>
            <person name="Gebauer A.M."/>
            <person name="Hofrichter M."/>
            <person name="Liers C."/>
            <person name="Kellner H."/>
        </authorList>
    </citation>
    <scope>NUCLEOTIDE SEQUENCE [LARGE SCALE GENOMIC DNA]</scope>
    <source>
        <strain evidence="2 3">DSM 105466</strain>
    </source>
</reference>
<organism evidence="2 3">
    <name type="scientific">Scytalidium lignicola</name>
    <name type="common">Hyphomycete</name>
    <dbReference type="NCBI Taxonomy" id="5539"/>
    <lineage>
        <taxon>Eukaryota</taxon>
        <taxon>Fungi</taxon>
        <taxon>Dikarya</taxon>
        <taxon>Ascomycota</taxon>
        <taxon>Pezizomycotina</taxon>
        <taxon>Leotiomycetes</taxon>
        <taxon>Leotiomycetes incertae sedis</taxon>
        <taxon>Scytalidium</taxon>
    </lineage>
</organism>
<accession>A0A3E2GZS9</accession>
<comment type="caution">
    <text evidence="2">The sequence shown here is derived from an EMBL/GenBank/DDBJ whole genome shotgun (WGS) entry which is preliminary data.</text>
</comment>
<dbReference type="AlphaFoldDB" id="A0A3E2GZS9"/>
<dbReference type="EMBL" id="NCSJ02000252">
    <property type="protein sequence ID" value="RFU26601.1"/>
    <property type="molecule type" value="Genomic_DNA"/>
</dbReference>
<dbReference type="OMA" id="YVWEEGR"/>
<dbReference type="Proteomes" id="UP000258309">
    <property type="component" value="Unassembled WGS sequence"/>
</dbReference>
<gene>
    <name evidence="2" type="ORF">B7463_g9737</name>
</gene>
<evidence type="ECO:0000313" key="3">
    <source>
        <dbReference type="Proteomes" id="UP000258309"/>
    </source>
</evidence>
<sequence>MLRRSASQVFGDTTPQKQWAAANSSMFSFLPPSRPQYQNTELSSSLLTAELPQLSTSAPAPSLDNNTTSPPPPMFPRNQIEAMPPSEETSQVEMEAAWDELATTLVLDSSTRHPVFFTERLKRVPNGVDAGAWISPVAAGYVFEEDDLCRREELARL</sequence>
<keyword evidence="3" id="KW-1185">Reference proteome</keyword>
<proteinExistence type="predicted"/>
<dbReference type="OrthoDB" id="3535086at2759"/>
<feature type="region of interest" description="Disordered" evidence="1">
    <location>
        <begin position="31"/>
        <end position="90"/>
    </location>
</feature>
<evidence type="ECO:0000313" key="2">
    <source>
        <dbReference type="EMBL" id="RFU26601.1"/>
    </source>
</evidence>
<feature type="non-terminal residue" evidence="2">
    <location>
        <position position="157"/>
    </location>
</feature>
<protein>
    <submittedName>
        <fullName evidence="2">Uncharacterized protein</fullName>
    </submittedName>
</protein>
<feature type="non-terminal residue" evidence="2">
    <location>
        <position position="1"/>
    </location>
</feature>
<evidence type="ECO:0000256" key="1">
    <source>
        <dbReference type="SAM" id="MobiDB-lite"/>
    </source>
</evidence>
<feature type="compositionally biased region" description="Polar residues" evidence="1">
    <location>
        <begin position="53"/>
        <end position="68"/>
    </location>
</feature>